<evidence type="ECO:0000259" key="2">
    <source>
        <dbReference type="Pfam" id="PF02517"/>
    </source>
</evidence>
<reference evidence="3" key="1">
    <citation type="submission" date="2013-04" db="EMBL/GenBank/DDBJ databases">
        <authorList>
            <person name="Harkins D.M."/>
            <person name="Durkin A.S."/>
            <person name="Selengut J.D."/>
            <person name="Sanka R."/>
            <person name="DePew J."/>
            <person name="Purushe J."/>
            <person name="Ahmed A."/>
            <person name="van der Linden H."/>
            <person name="Goris M.G.A."/>
            <person name="Hartskeerl R.A."/>
            <person name="Vinetz J.M."/>
            <person name="Sutton G.G."/>
            <person name="Nelson W.C."/>
            <person name="Fouts D.E."/>
        </authorList>
    </citation>
    <scope>NUCLEOTIDE SEQUENCE [LARGE SCALE GENOMIC DNA]</scope>
    <source>
        <strain evidence="3">BUT 6</strain>
    </source>
</reference>
<feature type="transmembrane region" description="Helical" evidence="1">
    <location>
        <begin position="221"/>
        <end position="241"/>
    </location>
</feature>
<dbReference type="OrthoDB" id="378663at2"/>
<keyword evidence="3" id="KW-0378">Hydrolase</keyword>
<protein>
    <submittedName>
        <fullName evidence="3">CAAX protease self-immunity</fullName>
    </submittedName>
</protein>
<evidence type="ECO:0000256" key="1">
    <source>
        <dbReference type="SAM" id="Phobius"/>
    </source>
</evidence>
<feature type="transmembrane region" description="Helical" evidence="1">
    <location>
        <begin position="50"/>
        <end position="72"/>
    </location>
</feature>
<sequence>MMVKPFHRKIFVILLVAATFGLISIIPYSLELQSGALKQTQLSMPLPLLATIQIITQVLLFGIIIAIGLYFANRTGLDLPILEAYFKGESIRNKILSIVPISCILGVVASLLIAMLDAYLFQPALKIELGDRASSLINTGVAKPAAWKGLFASFYGSINEEILLRLFLMSFLVWCGRFLSKTAEIKPTAVVLWTANILTAIIFGLGHLPATSMILPLTPLVILRAAALNGLAGIAFGYLFATRGLESAMLSHFICDLVLHVVLVP</sequence>
<keyword evidence="4" id="KW-1185">Reference proteome</keyword>
<dbReference type="Pfam" id="PF02517">
    <property type="entry name" value="Rce1-like"/>
    <property type="match status" value="1"/>
</dbReference>
<dbReference type="GO" id="GO:0006508">
    <property type="term" value="P:proteolysis"/>
    <property type="evidence" value="ECO:0007669"/>
    <property type="project" value="UniProtKB-KW"/>
</dbReference>
<comment type="caution">
    <text evidence="3">The sequence shown here is derived from an EMBL/GenBank/DDBJ whole genome shotgun (WGS) entry which is preliminary data.</text>
</comment>
<feature type="transmembrane region" description="Helical" evidence="1">
    <location>
        <begin position="12"/>
        <end position="30"/>
    </location>
</feature>
<evidence type="ECO:0000313" key="3">
    <source>
        <dbReference type="EMBL" id="EPG72580.1"/>
    </source>
</evidence>
<gene>
    <name evidence="3" type="ORF">LEP1GSC058_0885</name>
</gene>
<feature type="transmembrane region" description="Helical" evidence="1">
    <location>
        <begin position="191"/>
        <end position="215"/>
    </location>
</feature>
<evidence type="ECO:0000313" key="4">
    <source>
        <dbReference type="Proteomes" id="UP000014540"/>
    </source>
</evidence>
<organism evidence="3 4">
    <name type="scientific">Leptospira fainei serovar Hurstbridge str. BUT 6</name>
    <dbReference type="NCBI Taxonomy" id="1193011"/>
    <lineage>
        <taxon>Bacteria</taxon>
        <taxon>Pseudomonadati</taxon>
        <taxon>Spirochaetota</taxon>
        <taxon>Spirochaetia</taxon>
        <taxon>Leptospirales</taxon>
        <taxon>Leptospiraceae</taxon>
        <taxon>Leptospira</taxon>
    </lineage>
</organism>
<dbReference type="InterPro" id="IPR003675">
    <property type="entry name" value="Rce1/LyrA-like_dom"/>
</dbReference>
<keyword evidence="3" id="KW-0645">Protease</keyword>
<proteinExistence type="predicted"/>
<keyword evidence="1" id="KW-0472">Membrane</keyword>
<keyword evidence="1" id="KW-0812">Transmembrane</keyword>
<dbReference type="Proteomes" id="UP000014540">
    <property type="component" value="Unassembled WGS sequence"/>
</dbReference>
<feature type="transmembrane region" description="Helical" evidence="1">
    <location>
        <begin position="95"/>
        <end position="116"/>
    </location>
</feature>
<dbReference type="RefSeq" id="WP_016551148.1">
    <property type="nucleotide sequence ID" value="NZ_AKWZ02000011.1"/>
</dbReference>
<dbReference type="GO" id="GO:0004175">
    <property type="term" value="F:endopeptidase activity"/>
    <property type="evidence" value="ECO:0007669"/>
    <property type="project" value="UniProtKB-ARBA"/>
</dbReference>
<accession>S3V864</accession>
<keyword evidence="1" id="KW-1133">Transmembrane helix</keyword>
<dbReference type="EMBL" id="AKWZ02000011">
    <property type="protein sequence ID" value="EPG72580.1"/>
    <property type="molecule type" value="Genomic_DNA"/>
</dbReference>
<dbReference type="AlphaFoldDB" id="S3V864"/>
<name>S3V864_9LEPT</name>
<dbReference type="GO" id="GO:0080120">
    <property type="term" value="P:CAAX-box protein maturation"/>
    <property type="evidence" value="ECO:0007669"/>
    <property type="project" value="UniProtKB-ARBA"/>
</dbReference>
<feature type="transmembrane region" description="Helical" evidence="1">
    <location>
        <begin position="162"/>
        <end position="179"/>
    </location>
</feature>
<feature type="domain" description="CAAX prenyl protease 2/Lysostaphin resistance protein A-like" evidence="2">
    <location>
        <begin position="146"/>
        <end position="258"/>
    </location>
</feature>